<reference evidence="2 3" key="1">
    <citation type="journal article" date="2019" name="Commun. Biol.">
        <title>The bagworm genome reveals a unique fibroin gene that provides high tensile strength.</title>
        <authorList>
            <person name="Kono N."/>
            <person name="Nakamura H."/>
            <person name="Ohtoshi R."/>
            <person name="Tomita M."/>
            <person name="Numata K."/>
            <person name="Arakawa K."/>
        </authorList>
    </citation>
    <scope>NUCLEOTIDE SEQUENCE [LARGE SCALE GENOMIC DNA]</scope>
</reference>
<evidence type="ECO:0000313" key="3">
    <source>
        <dbReference type="Proteomes" id="UP000299102"/>
    </source>
</evidence>
<dbReference type="AlphaFoldDB" id="A0A4C1VQ03"/>
<organism evidence="2 3">
    <name type="scientific">Eumeta variegata</name>
    <name type="common">Bagworm moth</name>
    <name type="synonym">Eumeta japonica</name>
    <dbReference type="NCBI Taxonomy" id="151549"/>
    <lineage>
        <taxon>Eukaryota</taxon>
        <taxon>Metazoa</taxon>
        <taxon>Ecdysozoa</taxon>
        <taxon>Arthropoda</taxon>
        <taxon>Hexapoda</taxon>
        <taxon>Insecta</taxon>
        <taxon>Pterygota</taxon>
        <taxon>Neoptera</taxon>
        <taxon>Endopterygota</taxon>
        <taxon>Lepidoptera</taxon>
        <taxon>Glossata</taxon>
        <taxon>Ditrysia</taxon>
        <taxon>Tineoidea</taxon>
        <taxon>Psychidae</taxon>
        <taxon>Oiketicinae</taxon>
        <taxon>Eumeta</taxon>
    </lineage>
</organism>
<feature type="region of interest" description="Disordered" evidence="1">
    <location>
        <begin position="68"/>
        <end position="89"/>
    </location>
</feature>
<comment type="caution">
    <text evidence="2">The sequence shown here is derived from an EMBL/GenBank/DDBJ whole genome shotgun (WGS) entry which is preliminary data.</text>
</comment>
<feature type="compositionally biased region" description="Basic and acidic residues" evidence="1">
    <location>
        <begin position="80"/>
        <end position="89"/>
    </location>
</feature>
<feature type="region of interest" description="Disordered" evidence="1">
    <location>
        <begin position="1"/>
        <end position="23"/>
    </location>
</feature>
<sequence length="165" mass="18426">MPTRHIPEDVPTKNRSGEADSRVSDGALESFQPNSAPIIIITTTDHRGRCARRVSKFRCAVSDFRRHLVRPPAPPPPGEWAKRSLDTRAARRPIGSQLRSAAPDREIESGTSLVKAIELKRREGVTATWYTRHWLPEVLQALGLRDLMLHHDTASSHTLCSLSPI</sequence>
<protein>
    <submittedName>
        <fullName evidence="2">Uncharacterized protein</fullName>
    </submittedName>
</protein>
<accession>A0A4C1VQ03</accession>
<dbReference type="EMBL" id="BGZK01000382">
    <property type="protein sequence ID" value="GBP40492.1"/>
    <property type="molecule type" value="Genomic_DNA"/>
</dbReference>
<evidence type="ECO:0000313" key="2">
    <source>
        <dbReference type="EMBL" id="GBP40492.1"/>
    </source>
</evidence>
<name>A0A4C1VQ03_EUMVA</name>
<gene>
    <name evidence="2" type="ORF">EVAR_30550_1</name>
</gene>
<dbReference type="Proteomes" id="UP000299102">
    <property type="component" value="Unassembled WGS sequence"/>
</dbReference>
<evidence type="ECO:0000256" key="1">
    <source>
        <dbReference type="SAM" id="MobiDB-lite"/>
    </source>
</evidence>
<keyword evidence="3" id="KW-1185">Reference proteome</keyword>
<proteinExistence type="predicted"/>